<dbReference type="PANTHER" id="PTHR38598">
    <property type="entry name" value="INNER MEMBRANE PROTEIN YJCH"/>
    <property type="match status" value="1"/>
</dbReference>
<reference evidence="2 3" key="1">
    <citation type="submission" date="2024-04" db="EMBL/GenBank/DDBJ databases">
        <title>Draft genome sequence of Thalassolituus maritimus NBRC 116585.</title>
        <authorList>
            <person name="Miyakawa T."/>
            <person name="Kusuya Y."/>
            <person name="Miura T."/>
        </authorList>
    </citation>
    <scope>NUCLEOTIDE SEQUENCE [LARGE SCALE GENOMIC DNA]</scope>
    <source>
        <strain evidence="2 3">5NW40-0001</strain>
    </source>
</reference>
<sequence>MLPEPRYLRLQSHPDYERVKTGIRRYRTRVAVLLLACYFVFLIAFAFYPSALLQPISAQNPMPWLIPVAVFLILFQFLLTGIYVKQMNTVFDEELRRLDKDVGS</sequence>
<organism evidence="2 3">
    <name type="scientific">Thalassolituus maritimus</name>
    <dbReference type="NCBI Taxonomy" id="484498"/>
    <lineage>
        <taxon>Bacteria</taxon>
        <taxon>Pseudomonadati</taxon>
        <taxon>Pseudomonadota</taxon>
        <taxon>Gammaproteobacteria</taxon>
        <taxon>Oceanospirillales</taxon>
        <taxon>Oceanospirillaceae</taxon>
        <taxon>Thalassolituus</taxon>
    </lineage>
</organism>
<dbReference type="EMBL" id="BAABWH010000001">
    <property type="protein sequence ID" value="GAA6144018.1"/>
    <property type="molecule type" value="Genomic_DNA"/>
</dbReference>
<dbReference type="InterPro" id="IPR052959">
    <property type="entry name" value="Inner_membrane_assoc"/>
</dbReference>
<dbReference type="RefSeq" id="WP_353292967.1">
    <property type="nucleotide sequence ID" value="NZ_BAABWH010000001.1"/>
</dbReference>
<proteinExistence type="predicted"/>
<accession>A0ABP9ZV54</accession>
<keyword evidence="3" id="KW-1185">Reference proteome</keyword>
<evidence type="ECO:0000313" key="3">
    <source>
        <dbReference type="Proteomes" id="UP001481413"/>
    </source>
</evidence>
<gene>
    <name evidence="2" type="ORF">NBRC116585_01350</name>
</gene>
<comment type="caution">
    <text evidence="2">The sequence shown here is derived from an EMBL/GenBank/DDBJ whole genome shotgun (WGS) entry which is preliminary data.</text>
</comment>
<feature type="transmembrane region" description="Helical" evidence="1">
    <location>
        <begin position="64"/>
        <end position="84"/>
    </location>
</feature>
<dbReference type="Pfam" id="PF04341">
    <property type="entry name" value="DUF485"/>
    <property type="match status" value="1"/>
</dbReference>
<keyword evidence="1" id="KW-1133">Transmembrane helix</keyword>
<keyword evidence="1" id="KW-0812">Transmembrane</keyword>
<protein>
    <submittedName>
        <fullName evidence="2">DUF485 domain-containing protein</fullName>
    </submittedName>
</protein>
<dbReference type="PANTHER" id="PTHR38598:SF1">
    <property type="entry name" value="INNER MEMBRANE PROTEIN YJCH"/>
    <property type="match status" value="1"/>
</dbReference>
<evidence type="ECO:0000313" key="2">
    <source>
        <dbReference type="EMBL" id="GAA6144018.1"/>
    </source>
</evidence>
<feature type="transmembrane region" description="Helical" evidence="1">
    <location>
        <begin position="30"/>
        <end position="52"/>
    </location>
</feature>
<dbReference type="Proteomes" id="UP001481413">
    <property type="component" value="Unassembled WGS sequence"/>
</dbReference>
<dbReference type="InterPro" id="IPR007436">
    <property type="entry name" value="DUF485"/>
</dbReference>
<name>A0ABP9ZV54_9GAMM</name>
<evidence type="ECO:0000256" key="1">
    <source>
        <dbReference type="SAM" id="Phobius"/>
    </source>
</evidence>
<keyword evidence="1" id="KW-0472">Membrane</keyword>